<reference evidence="2 3" key="2">
    <citation type="submission" date="2024-07" db="EMBL/GenBank/DDBJ databases">
        <authorList>
            <person name="Akdeniz Z."/>
        </authorList>
    </citation>
    <scope>NUCLEOTIDE SEQUENCE [LARGE SCALE GENOMIC DNA]</scope>
</reference>
<dbReference type="AlphaFoldDB" id="A0AA86V304"/>
<dbReference type="Proteomes" id="UP001642409">
    <property type="component" value="Unassembled WGS sequence"/>
</dbReference>
<accession>A0AA86V304</accession>
<evidence type="ECO:0000313" key="3">
    <source>
        <dbReference type="Proteomes" id="UP001642409"/>
    </source>
</evidence>
<protein>
    <submittedName>
        <fullName evidence="2">Hypothetical_protein</fullName>
    </submittedName>
</protein>
<gene>
    <name evidence="2" type="ORF">HINF_LOCUS61652</name>
    <name evidence="1" type="ORF">HINF_LOCUS61861</name>
</gene>
<proteinExistence type="predicted"/>
<organism evidence="1">
    <name type="scientific">Hexamita inflata</name>
    <dbReference type="NCBI Taxonomy" id="28002"/>
    <lineage>
        <taxon>Eukaryota</taxon>
        <taxon>Metamonada</taxon>
        <taxon>Diplomonadida</taxon>
        <taxon>Hexamitidae</taxon>
        <taxon>Hexamitinae</taxon>
        <taxon>Hexamita</taxon>
    </lineage>
</organism>
<dbReference type="EMBL" id="CAXDID020000371">
    <property type="protein sequence ID" value="CAL6083290.1"/>
    <property type="molecule type" value="Genomic_DNA"/>
</dbReference>
<keyword evidence="3" id="KW-1185">Reference proteome</keyword>
<comment type="caution">
    <text evidence="1">The sequence shown here is derived from an EMBL/GenBank/DDBJ whole genome shotgun (WGS) entry which is preliminary data.</text>
</comment>
<name>A0AA86V304_9EUKA</name>
<evidence type="ECO:0000313" key="2">
    <source>
        <dbReference type="EMBL" id="CAL6083290.1"/>
    </source>
</evidence>
<reference evidence="1" key="1">
    <citation type="submission" date="2023-06" db="EMBL/GenBank/DDBJ databases">
        <authorList>
            <person name="Kurt Z."/>
        </authorList>
    </citation>
    <scope>NUCLEOTIDE SEQUENCE</scope>
</reference>
<dbReference type="EMBL" id="CATOUU010001140">
    <property type="protein sequence ID" value="CAI9974216.1"/>
    <property type="molecule type" value="Genomic_DNA"/>
</dbReference>
<evidence type="ECO:0000313" key="1">
    <source>
        <dbReference type="EMBL" id="CAI9974216.1"/>
    </source>
</evidence>
<sequence length="111" mass="13142">MELTELLQALCLELAYEVVIYPQKMKPSNFFEYQLPIRSYQLPDKVGMCLKNGQMKDIDYQHRVMFIDESTKKYIGNVKHKVLNIQGEPINPKNFSKRLQHVKFLSYQVET</sequence>